<protein>
    <submittedName>
        <fullName evidence="3">Uncharacterized protein</fullName>
    </submittedName>
</protein>
<dbReference type="PROSITE" id="PS51257">
    <property type="entry name" value="PROKAR_LIPOPROTEIN"/>
    <property type="match status" value="1"/>
</dbReference>
<dbReference type="AlphaFoldDB" id="A0A543GB07"/>
<accession>A0A543GB07</accession>
<dbReference type="EMBL" id="VFPH01000001">
    <property type="protein sequence ID" value="TQM43259.1"/>
    <property type="molecule type" value="Genomic_DNA"/>
</dbReference>
<organism evidence="3 4">
    <name type="scientific">Pseudonocardia cypriaca</name>
    <dbReference type="NCBI Taxonomy" id="882449"/>
    <lineage>
        <taxon>Bacteria</taxon>
        <taxon>Bacillati</taxon>
        <taxon>Actinomycetota</taxon>
        <taxon>Actinomycetes</taxon>
        <taxon>Pseudonocardiales</taxon>
        <taxon>Pseudonocardiaceae</taxon>
        <taxon>Pseudonocardia</taxon>
    </lineage>
</organism>
<evidence type="ECO:0000313" key="3">
    <source>
        <dbReference type="EMBL" id="TQM43259.1"/>
    </source>
</evidence>
<feature type="chain" id="PRO_5039195793" evidence="2">
    <location>
        <begin position="27"/>
        <end position="130"/>
    </location>
</feature>
<sequence>MPRAQTRRRHRWPAAGLAAAGLIVLAGCDTTASTSSTGSASTNGGTVTSSDPRMDAFATCMAENGVTLPKRSGGPEGDPPPGGGVRLRGPAEGDGSPPAPEGVDADKWAAALEACRDVMPTRRDGAPPAG</sequence>
<reference evidence="3 4" key="1">
    <citation type="submission" date="2019-06" db="EMBL/GenBank/DDBJ databases">
        <title>Sequencing the genomes of 1000 actinobacteria strains.</title>
        <authorList>
            <person name="Klenk H.-P."/>
        </authorList>
    </citation>
    <scope>NUCLEOTIDE SEQUENCE [LARGE SCALE GENOMIC DNA]</scope>
    <source>
        <strain evidence="3 4">DSM 45511</strain>
    </source>
</reference>
<proteinExistence type="predicted"/>
<dbReference type="OrthoDB" id="9863698at2"/>
<evidence type="ECO:0000256" key="1">
    <source>
        <dbReference type="SAM" id="MobiDB-lite"/>
    </source>
</evidence>
<name>A0A543GB07_9PSEU</name>
<keyword evidence="2" id="KW-0732">Signal</keyword>
<evidence type="ECO:0000313" key="4">
    <source>
        <dbReference type="Proteomes" id="UP000319818"/>
    </source>
</evidence>
<feature type="signal peptide" evidence="2">
    <location>
        <begin position="1"/>
        <end position="26"/>
    </location>
</feature>
<comment type="caution">
    <text evidence="3">The sequence shown here is derived from an EMBL/GenBank/DDBJ whole genome shotgun (WGS) entry which is preliminary data.</text>
</comment>
<keyword evidence="4" id="KW-1185">Reference proteome</keyword>
<evidence type="ECO:0000256" key="2">
    <source>
        <dbReference type="SAM" id="SignalP"/>
    </source>
</evidence>
<feature type="compositionally biased region" description="Low complexity" evidence="1">
    <location>
        <begin position="31"/>
        <end position="50"/>
    </location>
</feature>
<feature type="region of interest" description="Disordered" evidence="1">
    <location>
        <begin position="31"/>
        <end position="105"/>
    </location>
</feature>
<dbReference type="Proteomes" id="UP000319818">
    <property type="component" value="Unassembled WGS sequence"/>
</dbReference>
<dbReference type="RefSeq" id="WP_142096549.1">
    <property type="nucleotide sequence ID" value="NZ_VFPH01000001.1"/>
</dbReference>
<gene>
    <name evidence="3" type="ORF">FB388_0603</name>
</gene>